<name>A0ABZ2HIB7_9RHOB</name>
<feature type="transmembrane region" description="Helical" evidence="1">
    <location>
        <begin position="12"/>
        <end position="30"/>
    </location>
</feature>
<dbReference type="NCBIfam" id="NF033773">
    <property type="entry name" value="tellur_TrgA"/>
    <property type="match status" value="1"/>
</dbReference>
<keyword evidence="1" id="KW-1133">Transmembrane helix</keyword>
<feature type="transmembrane region" description="Helical" evidence="1">
    <location>
        <begin position="71"/>
        <end position="91"/>
    </location>
</feature>
<organism evidence="2 3">
    <name type="scientific">Roseovarius phycicola</name>
    <dbReference type="NCBI Taxonomy" id="3080976"/>
    <lineage>
        <taxon>Bacteria</taxon>
        <taxon>Pseudomonadati</taxon>
        <taxon>Pseudomonadota</taxon>
        <taxon>Alphaproteobacteria</taxon>
        <taxon>Rhodobacterales</taxon>
        <taxon>Roseobacteraceae</taxon>
        <taxon>Roseovarius</taxon>
    </lineage>
</organism>
<evidence type="ECO:0000313" key="2">
    <source>
        <dbReference type="EMBL" id="WWR45075.1"/>
    </source>
</evidence>
<accession>A0ABZ2HIB7</accession>
<proteinExistence type="predicted"/>
<keyword evidence="1" id="KW-0812">Transmembrane</keyword>
<protein>
    <submittedName>
        <fullName evidence="2">TrgA family protein</fullName>
    </submittedName>
</protein>
<evidence type="ECO:0000256" key="1">
    <source>
        <dbReference type="SAM" id="Phobius"/>
    </source>
</evidence>
<feature type="transmembrane region" description="Helical" evidence="1">
    <location>
        <begin position="42"/>
        <end position="59"/>
    </location>
</feature>
<dbReference type="Proteomes" id="UP001364156">
    <property type="component" value="Chromosome"/>
</dbReference>
<reference evidence="2 3" key="1">
    <citation type="submission" date="2023-10" db="EMBL/GenBank/DDBJ databases">
        <title>Roseovarius strain S88 nov., isolated from a marine algae.</title>
        <authorList>
            <person name="Lee M.W."/>
            <person name="Lee J.K."/>
            <person name="Kim J.M."/>
            <person name="Choi D.G."/>
            <person name="Baek J.H."/>
            <person name="Bayburt H."/>
            <person name="Jung J.J."/>
            <person name="Han D.M."/>
            <person name="Jeon C.O."/>
        </authorList>
    </citation>
    <scope>NUCLEOTIDE SEQUENCE [LARGE SCALE GENOMIC DNA]</scope>
    <source>
        <strain evidence="2 3">S88</strain>
    </source>
</reference>
<evidence type="ECO:0000313" key="3">
    <source>
        <dbReference type="Proteomes" id="UP001364156"/>
    </source>
</evidence>
<feature type="transmembrane region" description="Helical" evidence="1">
    <location>
        <begin position="127"/>
        <end position="148"/>
    </location>
</feature>
<dbReference type="RefSeq" id="WP_338547949.1">
    <property type="nucleotide sequence ID" value="NZ_CP146069.1"/>
</dbReference>
<keyword evidence="1" id="KW-0472">Membrane</keyword>
<keyword evidence="3" id="KW-1185">Reference proteome</keyword>
<sequence length="152" mass="16571">MPLTDHMPTTGKAVAAIGLAIIAWYASEMIRPLMPEGTDFGWFNEFNVFLGLLVGWVVIGTRLNRGYLDGISAGLTGVVALIFWALFFQSLNEMLRLALESRYSGPVQGIIAVFEIAVDYGTKILHVPLAILLFGGGAVLGLVSEWIAKRWS</sequence>
<dbReference type="InterPro" id="IPR047784">
    <property type="entry name" value="TrgA"/>
</dbReference>
<gene>
    <name evidence="2" type="ORF">RZ517_09610</name>
</gene>
<dbReference type="EMBL" id="CP146069">
    <property type="protein sequence ID" value="WWR45075.1"/>
    <property type="molecule type" value="Genomic_DNA"/>
</dbReference>